<name>R7T9M9_CAPTE</name>
<dbReference type="OrthoDB" id="6046937at2759"/>
<dbReference type="STRING" id="283909.R7T9M9"/>
<accession>R7T9M9</accession>
<evidence type="ECO:0000256" key="1">
    <source>
        <dbReference type="SAM" id="MobiDB-lite"/>
    </source>
</evidence>
<dbReference type="Proteomes" id="UP000014760">
    <property type="component" value="Unassembled WGS sequence"/>
</dbReference>
<reference evidence="2 4" key="2">
    <citation type="journal article" date="2013" name="Nature">
        <title>Insights into bilaterian evolution from three spiralian genomes.</title>
        <authorList>
            <person name="Simakov O."/>
            <person name="Marletaz F."/>
            <person name="Cho S.J."/>
            <person name="Edsinger-Gonzales E."/>
            <person name="Havlak P."/>
            <person name="Hellsten U."/>
            <person name="Kuo D.H."/>
            <person name="Larsson T."/>
            <person name="Lv J."/>
            <person name="Arendt D."/>
            <person name="Savage R."/>
            <person name="Osoegawa K."/>
            <person name="de Jong P."/>
            <person name="Grimwood J."/>
            <person name="Chapman J.A."/>
            <person name="Shapiro H."/>
            <person name="Aerts A."/>
            <person name="Otillar R.P."/>
            <person name="Terry A.Y."/>
            <person name="Boore J.L."/>
            <person name="Grigoriev I.V."/>
            <person name="Lindberg D.R."/>
            <person name="Seaver E.C."/>
            <person name="Weisblat D.A."/>
            <person name="Putnam N.H."/>
            <person name="Rokhsar D.S."/>
        </authorList>
    </citation>
    <scope>NUCLEOTIDE SEQUENCE</scope>
    <source>
        <strain evidence="2 4">I ESC-2004</strain>
    </source>
</reference>
<organism evidence="2">
    <name type="scientific">Capitella teleta</name>
    <name type="common">Polychaete worm</name>
    <dbReference type="NCBI Taxonomy" id="283909"/>
    <lineage>
        <taxon>Eukaryota</taxon>
        <taxon>Metazoa</taxon>
        <taxon>Spiralia</taxon>
        <taxon>Lophotrochozoa</taxon>
        <taxon>Annelida</taxon>
        <taxon>Polychaeta</taxon>
        <taxon>Sedentaria</taxon>
        <taxon>Scolecida</taxon>
        <taxon>Capitellidae</taxon>
        <taxon>Capitella</taxon>
    </lineage>
</organism>
<gene>
    <name evidence="2" type="ORF">CAPTEDRAFT_201996</name>
</gene>
<feature type="compositionally biased region" description="Basic and acidic residues" evidence="1">
    <location>
        <begin position="1"/>
        <end position="12"/>
    </location>
</feature>
<protein>
    <recommendedName>
        <fullName evidence="5">AAA+ ATPase domain-containing protein</fullName>
    </recommendedName>
</protein>
<evidence type="ECO:0008006" key="5">
    <source>
        <dbReference type="Google" id="ProtNLM"/>
    </source>
</evidence>
<dbReference type="HOGENOM" id="CLU_264218_0_0_1"/>
<feature type="region of interest" description="Disordered" evidence="1">
    <location>
        <begin position="1"/>
        <end position="86"/>
    </location>
</feature>
<reference evidence="4" key="1">
    <citation type="submission" date="2012-12" db="EMBL/GenBank/DDBJ databases">
        <authorList>
            <person name="Hellsten U."/>
            <person name="Grimwood J."/>
            <person name="Chapman J.A."/>
            <person name="Shapiro H."/>
            <person name="Aerts A."/>
            <person name="Otillar R.P."/>
            <person name="Terry A.Y."/>
            <person name="Boore J.L."/>
            <person name="Simakov O."/>
            <person name="Marletaz F."/>
            <person name="Cho S.-J."/>
            <person name="Edsinger-Gonzales E."/>
            <person name="Havlak P."/>
            <person name="Kuo D.-H."/>
            <person name="Larsson T."/>
            <person name="Lv J."/>
            <person name="Arendt D."/>
            <person name="Savage R."/>
            <person name="Osoegawa K."/>
            <person name="de Jong P."/>
            <person name="Lindberg D.R."/>
            <person name="Seaver E.C."/>
            <person name="Weisblat D.A."/>
            <person name="Putnam N.H."/>
            <person name="Grigoriev I.V."/>
            <person name="Rokhsar D.S."/>
        </authorList>
    </citation>
    <scope>NUCLEOTIDE SEQUENCE</scope>
    <source>
        <strain evidence="4">I ESC-2004</strain>
    </source>
</reference>
<dbReference type="InterPro" id="IPR027417">
    <property type="entry name" value="P-loop_NTPase"/>
</dbReference>
<dbReference type="EMBL" id="AMQN01014495">
    <property type="status" value="NOT_ANNOTATED_CDS"/>
    <property type="molecule type" value="Genomic_DNA"/>
</dbReference>
<dbReference type="AlphaFoldDB" id="R7T9M9"/>
<feature type="compositionally biased region" description="Low complexity" evidence="1">
    <location>
        <begin position="1025"/>
        <end position="1043"/>
    </location>
</feature>
<dbReference type="Pfam" id="PF04665">
    <property type="entry name" value="Pox_A32"/>
    <property type="match status" value="1"/>
</dbReference>
<dbReference type="Gene3D" id="3.40.50.300">
    <property type="entry name" value="P-loop containing nucleotide triphosphate hydrolases"/>
    <property type="match status" value="1"/>
</dbReference>
<dbReference type="SUPFAM" id="SSF52540">
    <property type="entry name" value="P-loop containing nucleoside triphosphate hydrolases"/>
    <property type="match status" value="1"/>
</dbReference>
<feature type="compositionally biased region" description="Acidic residues" evidence="1">
    <location>
        <begin position="186"/>
        <end position="196"/>
    </location>
</feature>
<dbReference type="EMBL" id="KB311008">
    <property type="protein sequence ID" value="ELT90222.1"/>
    <property type="molecule type" value="Genomic_DNA"/>
</dbReference>
<evidence type="ECO:0000313" key="2">
    <source>
        <dbReference type="EMBL" id="ELT90222.1"/>
    </source>
</evidence>
<sequence length="1268" mass="143009">MPKYRIERVNRTDRRKRNVYTAIPPPSMQSAVHKKRKNAIRLRNGQTGRGGLSKPTTTAPDYFAQPGHERRPAGPAPTTTSYREEGTALASSKYADDERPGPRVPISQLIRIYNYVMKRWSGQTPEQASTTVDEVPSSAMSTADMTGTIDDAGAVNTDDTTKAAGGIGGDQPPTQTGSGVGGGGDADMDSEPDDGSGVELTKDEMIRVPQGDRYKVFSHPSQILIAGATKSGKTTLLMNVLKLAGMMFEPVPEEVYWFYTMPSFVAHVPKALPSVRLRNGVPTEDMITSITKEGRPKLIVLDDMQDVLEDKKQTKMLMDVLTKVSHHGNLTIVFIVQNLYQPNMKKVRSQCDEIIVMGNGSAAMHNAEQLGRSLLAEKGASYLKECLSKARRLSNHSHLLVSSGAHTGPFNVRCGILPGDPAQAFFVQRNTVTTPEYARLKKHGEEGERMEEEEKRISRRERKAEKERSAVVIRQEGTLREAVGQQVPQCLHRILEQRLQYGRPICQYHRVKLSTEGEEGRTGDRQRQGVHYEPYYPDREPSIFSDSLRAGPERMANLKRKLEMADEPSYETDWDSTEERKIHATHIEDNQPLDFEFGSWREAVRFVTGQLFLVVKFTKRDGTDFPTDIKQMGNSNAWLREGFMTNVIKDVEVIVNGVSIPMHNYDHIARIWSTMTMPKERLEGDWEKMISDFGVSRDAAVNADSTRADAAAINDGLKTMTPNTIPSHTTAVTAGGTVAIQEQEAYNKIKSRRLLGSRKQHFSAYIQHPFFTSGFKFLPPAAPLRVRITFNNAANCFQCRTANVPRIHILDAYFKDHLIKVKPELASSIARSIMSKGGKMNFPIQRRVITEFNLPKGTSITINRALLGILPSRLSMVIVPNSVWKTNNSTRNPYLYEFPGLTRLKVSYGDKDWPMKDGISFREVPNHAPPYNDEEIERMVWANVDEYKTMRSVFTPNTFLHKLAVDARDYFKYQFVMGIDMSPLAIECMNSDTREPRYEGDLTITMEFSHTLGAAIGHQTPQTMEEQQLEQQQQQQQQQQQAKNMEEEEEEEKKEHVGPAIEGQARPKKKRKVEEVAMVSSDESGDSDDDDDIQDAVSHLQYLTVYVASHDKAPPKKKSNLSALSYRAPRAEVFSVMREEENPTTHSLSGFVITYGREMYVLPVNWLRQMNKYPDFAHGTKDVYCSFPLGEIARKMSNEQDKQVAMGMDENDGEFSVEEVDAARKAFVFMKDDNMDDNCGGRKGRSRDICDGECFFELRKLHANDNNE</sequence>
<dbReference type="InterPro" id="IPR006758">
    <property type="entry name" value="A32L"/>
</dbReference>
<evidence type="ECO:0000313" key="4">
    <source>
        <dbReference type="Proteomes" id="UP000014760"/>
    </source>
</evidence>
<dbReference type="CDD" id="cd00009">
    <property type="entry name" value="AAA"/>
    <property type="match status" value="1"/>
</dbReference>
<proteinExistence type="predicted"/>
<keyword evidence="4" id="KW-1185">Reference proteome</keyword>
<feature type="region of interest" description="Disordered" evidence="1">
    <location>
        <begin position="1021"/>
        <end position="1093"/>
    </location>
</feature>
<dbReference type="EnsemblMetazoa" id="CapteT201996">
    <property type="protein sequence ID" value="CapteP201996"/>
    <property type="gene ID" value="CapteG201996"/>
</dbReference>
<feature type="compositionally biased region" description="Polar residues" evidence="1">
    <location>
        <begin position="122"/>
        <end position="145"/>
    </location>
</feature>
<feature type="compositionally biased region" description="Acidic residues" evidence="1">
    <location>
        <begin position="1083"/>
        <end position="1093"/>
    </location>
</feature>
<evidence type="ECO:0000313" key="3">
    <source>
        <dbReference type="EnsemblMetazoa" id="CapteP201996"/>
    </source>
</evidence>
<feature type="region of interest" description="Disordered" evidence="1">
    <location>
        <begin position="122"/>
        <end position="205"/>
    </location>
</feature>
<reference evidence="3" key="3">
    <citation type="submission" date="2015-06" db="UniProtKB">
        <authorList>
            <consortium name="EnsemblMetazoa"/>
        </authorList>
    </citation>
    <scope>IDENTIFICATION</scope>
</reference>